<keyword evidence="2" id="KW-0067">ATP-binding</keyword>
<dbReference type="Gene3D" id="3.40.50.300">
    <property type="entry name" value="P-loop containing nucleotide triphosphate hydrolases"/>
    <property type="match status" value="1"/>
</dbReference>
<dbReference type="SUPFAM" id="SSF52172">
    <property type="entry name" value="CheY-like"/>
    <property type="match status" value="1"/>
</dbReference>
<dbReference type="PROSITE" id="PS00676">
    <property type="entry name" value="SIGMA54_INTERACT_2"/>
    <property type="match status" value="1"/>
</dbReference>
<dbReference type="SMART" id="SM00382">
    <property type="entry name" value="AAA"/>
    <property type="match status" value="1"/>
</dbReference>
<dbReference type="Gene3D" id="3.40.50.2300">
    <property type="match status" value="1"/>
</dbReference>
<dbReference type="InterPro" id="IPR025662">
    <property type="entry name" value="Sigma_54_int_dom_ATP-bd_1"/>
</dbReference>
<dbReference type="PANTHER" id="PTHR32071">
    <property type="entry name" value="TRANSCRIPTIONAL REGULATORY PROTEIN"/>
    <property type="match status" value="1"/>
</dbReference>
<dbReference type="SUPFAM" id="SSF52540">
    <property type="entry name" value="P-loop containing nucleoside triphosphate hydrolases"/>
    <property type="match status" value="1"/>
</dbReference>
<dbReference type="OrthoDB" id="5288224at2"/>
<evidence type="ECO:0000256" key="4">
    <source>
        <dbReference type="ARBA" id="ARBA00023125"/>
    </source>
</evidence>
<evidence type="ECO:0000259" key="7">
    <source>
        <dbReference type="PROSITE" id="PS50045"/>
    </source>
</evidence>
<dbReference type="PROSITE" id="PS50045">
    <property type="entry name" value="SIGMA54_INTERACT_4"/>
    <property type="match status" value="1"/>
</dbReference>
<dbReference type="GO" id="GO:0000160">
    <property type="term" value="P:phosphorelay signal transduction system"/>
    <property type="evidence" value="ECO:0007669"/>
    <property type="project" value="InterPro"/>
</dbReference>
<dbReference type="CDD" id="cd00009">
    <property type="entry name" value="AAA"/>
    <property type="match status" value="1"/>
</dbReference>
<dbReference type="RefSeq" id="WP_147801080.1">
    <property type="nucleotide sequence ID" value="NZ_VPFL01000032.1"/>
</dbReference>
<evidence type="ECO:0000256" key="1">
    <source>
        <dbReference type="ARBA" id="ARBA00022741"/>
    </source>
</evidence>
<dbReference type="Proteomes" id="UP000321201">
    <property type="component" value="Unassembled WGS sequence"/>
</dbReference>
<dbReference type="Gene3D" id="1.10.8.60">
    <property type="match status" value="1"/>
</dbReference>
<dbReference type="FunFam" id="3.40.50.300:FF:000006">
    <property type="entry name" value="DNA-binding transcriptional regulator NtrC"/>
    <property type="match status" value="1"/>
</dbReference>
<organism evidence="9 10">
    <name type="scientific">Pelomicrobium methylotrophicum</name>
    <dbReference type="NCBI Taxonomy" id="2602750"/>
    <lineage>
        <taxon>Bacteria</taxon>
        <taxon>Pseudomonadati</taxon>
        <taxon>Pseudomonadota</taxon>
        <taxon>Hydrogenophilia</taxon>
        <taxon>Hydrogenophilia incertae sedis</taxon>
        <taxon>Pelomicrobium</taxon>
    </lineage>
</organism>
<dbReference type="InterPro" id="IPR027417">
    <property type="entry name" value="P-loop_NTPase"/>
</dbReference>
<dbReference type="EMBL" id="VPFL01000032">
    <property type="protein sequence ID" value="TXF10380.1"/>
    <property type="molecule type" value="Genomic_DNA"/>
</dbReference>
<name>A0A5C7EE06_9PROT</name>
<keyword evidence="3" id="KW-0805">Transcription regulation</keyword>
<dbReference type="InterPro" id="IPR011006">
    <property type="entry name" value="CheY-like_superfamily"/>
</dbReference>
<gene>
    <name evidence="9" type="ORF">FR698_15405</name>
</gene>
<dbReference type="InterPro" id="IPR058031">
    <property type="entry name" value="AAA_lid_NorR"/>
</dbReference>
<keyword evidence="1" id="KW-0547">Nucleotide-binding</keyword>
<evidence type="ECO:0000256" key="6">
    <source>
        <dbReference type="PROSITE-ProRule" id="PRU00169"/>
    </source>
</evidence>
<dbReference type="Pfam" id="PF00158">
    <property type="entry name" value="Sigma54_activat"/>
    <property type="match status" value="1"/>
</dbReference>
<dbReference type="CDD" id="cd17574">
    <property type="entry name" value="REC_OmpR"/>
    <property type="match status" value="1"/>
</dbReference>
<sequence length="480" mass="53679">MNHSNLKIRARDERILVIDDDPGIGECIQCMLRVAGYDSVFVTSGSEGLSRAQNEAFDLVVSDLRLPDLSGIDVIRALRESNQDTPVILMTSYSSIESAIEALRTGATDYIIKPFNNDDFLYSVERALGEQRMRKENAMLKRSLKRVYSSRRIIGESEGIRRVLDMIRRVAASDANVLIEGESGTGKELVAQAIHYASPRADGPFVPINCGAIPADLLESELFGHAKGAYTGAVAASEGLIREASGGTLFLDEISELALNLQVKLLRVLQERQVRPLGSKHTYAADVRFVAASNRDLKQAMEQGLFRADLYYRLNVITIHVPPLRERGRDVEILAQHFIEEHSRRLGKRITGMSEAMRDFLYSYHWPGNVRELENLIERSVILAEGSVLSLQDPPALIGAAKSHAPGEGCGFLDRPLPVEEYMKEVVRRYQDTHTEMELAAMLGIGRKALWVRRRRWGLFRSGDPRRERRGGTNSQRPAP</sequence>
<dbReference type="InterPro" id="IPR001789">
    <property type="entry name" value="Sig_transdc_resp-reg_receiver"/>
</dbReference>
<keyword evidence="5" id="KW-0804">Transcription</keyword>
<dbReference type="InterPro" id="IPR025943">
    <property type="entry name" value="Sigma_54_int_dom_ATP-bd_2"/>
</dbReference>
<dbReference type="AlphaFoldDB" id="A0A5C7EE06"/>
<dbReference type="InParanoid" id="A0A5C7EE06"/>
<dbReference type="GO" id="GO:0003677">
    <property type="term" value="F:DNA binding"/>
    <property type="evidence" value="ECO:0007669"/>
    <property type="project" value="UniProtKB-KW"/>
</dbReference>
<dbReference type="PROSITE" id="PS50110">
    <property type="entry name" value="RESPONSE_REGULATORY"/>
    <property type="match status" value="1"/>
</dbReference>
<dbReference type="Pfam" id="PF25601">
    <property type="entry name" value="AAA_lid_14"/>
    <property type="match status" value="1"/>
</dbReference>
<feature type="domain" description="Response regulatory" evidence="8">
    <location>
        <begin position="14"/>
        <end position="128"/>
    </location>
</feature>
<keyword evidence="4" id="KW-0238">DNA-binding</keyword>
<dbReference type="InterPro" id="IPR025944">
    <property type="entry name" value="Sigma_54_int_dom_CS"/>
</dbReference>
<dbReference type="PANTHER" id="PTHR32071:SF117">
    <property type="entry name" value="PTS-DEPENDENT DIHYDROXYACETONE KINASE OPERON REGULATORY PROTEIN-RELATED"/>
    <property type="match status" value="1"/>
</dbReference>
<dbReference type="GO" id="GO:0006355">
    <property type="term" value="P:regulation of DNA-templated transcription"/>
    <property type="evidence" value="ECO:0007669"/>
    <property type="project" value="InterPro"/>
</dbReference>
<dbReference type="GO" id="GO:0005524">
    <property type="term" value="F:ATP binding"/>
    <property type="evidence" value="ECO:0007669"/>
    <property type="project" value="UniProtKB-KW"/>
</dbReference>
<comment type="caution">
    <text evidence="9">The sequence shown here is derived from an EMBL/GenBank/DDBJ whole genome shotgun (WGS) entry which is preliminary data.</text>
</comment>
<protein>
    <submittedName>
        <fullName evidence="9">Sigma-54-dependent Fis family transcriptional regulator</fullName>
    </submittedName>
</protein>
<dbReference type="InterPro" id="IPR003593">
    <property type="entry name" value="AAA+_ATPase"/>
</dbReference>
<dbReference type="InterPro" id="IPR002078">
    <property type="entry name" value="Sigma_54_int"/>
</dbReference>
<keyword evidence="6" id="KW-0597">Phosphoprotein</keyword>
<proteinExistence type="predicted"/>
<reference evidence="9 10" key="1">
    <citation type="submission" date="2019-08" db="EMBL/GenBank/DDBJ databases">
        <title>Pelomicrobium methylotrophicum gen. nov., sp. nov. a moderately thermophilic, facultatively anaerobic, lithoautotrophic and methylotrophic bacterium isolated from a terrestrial mud volcano.</title>
        <authorList>
            <person name="Slobodkina G.B."/>
            <person name="Merkel A.Y."/>
            <person name="Slobodkin A.I."/>
        </authorList>
    </citation>
    <scope>NUCLEOTIDE SEQUENCE [LARGE SCALE GENOMIC DNA]</scope>
    <source>
        <strain evidence="9 10">SM250</strain>
    </source>
</reference>
<evidence type="ECO:0000256" key="2">
    <source>
        <dbReference type="ARBA" id="ARBA00022840"/>
    </source>
</evidence>
<dbReference type="SMART" id="SM00448">
    <property type="entry name" value="REC"/>
    <property type="match status" value="1"/>
</dbReference>
<feature type="domain" description="Sigma-54 factor interaction" evidence="7">
    <location>
        <begin position="153"/>
        <end position="382"/>
    </location>
</feature>
<evidence type="ECO:0000259" key="8">
    <source>
        <dbReference type="PROSITE" id="PS50110"/>
    </source>
</evidence>
<dbReference type="Pfam" id="PF00072">
    <property type="entry name" value="Response_reg"/>
    <property type="match status" value="1"/>
</dbReference>
<evidence type="ECO:0000313" key="10">
    <source>
        <dbReference type="Proteomes" id="UP000321201"/>
    </source>
</evidence>
<keyword evidence="10" id="KW-1185">Reference proteome</keyword>
<dbReference type="PROSITE" id="PS00675">
    <property type="entry name" value="SIGMA54_INTERACT_1"/>
    <property type="match status" value="1"/>
</dbReference>
<evidence type="ECO:0000256" key="5">
    <source>
        <dbReference type="ARBA" id="ARBA00023163"/>
    </source>
</evidence>
<feature type="modified residue" description="4-aspartylphosphate" evidence="6">
    <location>
        <position position="63"/>
    </location>
</feature>
<accession>A0A5C7EE06</accession>
<evidence type="ECO:0000313" key="9">
    <source>
        <dbReference type="EMBL" id="TXF10380.1"/>
    </source>
</evidence>
<dbReference type="PROSITE" id="PS00688">
    <property type="entry name" value="SIGMA54_INTERACT_3"/>
    <property type="match status" value="1"/>
</dbReference>
<evidence type="ECO:0000256" key="3">
    <source>
        <dbReference type="ARBA" id="ARBA00023015"/>
    </source>
</evidence>